<dbReference type="AlphaFoldDB" id="A0AAW7ZDE4"/>
<reference evidence="1" key="2">
    <citation type="submission" date="2023-03" db="EMBL/GenBank/DDBJ databases">
        <authorList>
            <person name="Zhang Z."/>
        </authorList>
    </citation>
    <scope>NUCLEOTIDE SEQUENCE</scope>
    <source>
        <strain evidence="1">DSA</strain>
    </source>
</reference>
<reference evidence="1" key="1">
    <citation type="journal article" date="2023" name="J. Hazard. Mater.">
        <title>Anaerobic biodegradation of pyrene and benzo[a]pyrene by a new sulfate-reducing Desulforamulus aquiferis strain DSA.</title>
        <authorList>
            <person name="Zhang Z."/>
            <person name="Sun J."/>
            <person name="Gong X."/>
            <person name="Wang C."/>
            <person name="Wang H."/>
        </authorList>
    </citation>
    <scope>NUCLEOTIDE SEQUENCE</scope>
    <source>
        <strain evidence="1">DSA</strain>
    </source>
</reference>
<keyword evidence="2" id="KW-1185">Reference proteome</keyword>
<proteinExistence type="predicted"/>
<evidence type="ECO:0000313" key="1">
    <source>
        <dbReference type="EMBL" id="MDO7787742.1"/>
    </source>
</evidence>
<evidence type="ECO:0000313" key="2">
    <source>
        <dbReference type="Proteomes" id="UP001172911"/>
    </source>
</evidence>
<name>A0AAW7ZDE4_9FIRM</name>
<organism evidence="1 2">
    <name type="scientific">Desulforamulus aquiferis</name>
    <dbReference type="NCBI Taxonomy" id="1397668"/>
    <lineage>
        <taxon>Bacteria</taxon>
        <taxon>Bacillati</taxon>
        <taxon>Bacillota</taxon>
        <taxon>Clostridia</taxon>
        <taxon>Eubacteriales</taxon>
        <taxon>Peptococcaceae</taxon>
        <taxon>Desulforamulus</taxon>
    </lineage>
</organism>
<gene>
    <name evidence="1" type="ORF">P6N53_10985</name>
</gene>
<comment type="caution">
    <text evidence="1">The sequence shown here is derived from an EMBL/GenBank/DDBJ whole genome shotgun (WGS) entry which is preliminary data.</text>
</comment>
<protein>
    <recommendedName>
        <fullName evidence="3">Transposase</fullName>
    </recommendedName>
</protein>
<dbReference type="Proteomes" id="UP001172911">
    <property type="component" value="Unassembled WGS sequence"/>
</dbReference>
<sequence>MFFRKIITRVNGKEYAYVKLIKNYREDGKVKQRVVGNLGNIEDLTPEKINDLVNGLMRICGHEQKKCACGK</sequence>
<evidence type="ECO:0008006" key="3">
    <source>
        <dbReference type="Google" id="ProtNLM"/>
    </source>
</evidence>
<dbReference type="EMBL" id="JARPTC010000016">
    <property type="protein sequence ID" value="MDO7787742.1"/>
    <property type="molecule type" value="Genomic_DNA"/>
</dbReference>
<accession>A0AAW7ZDE4</accession>